<dbReference type="EMBL" id="CAJJDN010000131">
    <property type="protein sequence ID" value="CAD8121318.1"/>
    <property type="molecule type" value="Genomic_DNA"/>
</dbReference>
<dbReference type="InterPro" id="IPR001199">
    <property type="entry name" value="Cyt_B5-like_heme/steroid-bd"/>
</dbReference>
<dbReference type="OrthoDB" id="260519at2759"/>
<evidence type="ECO:0000259" key="5">
    <source>
        <dbReference type="PROSITE" id="PS50255"/>
    </source>
</evidence>
<dbReference type="PROSITE" id="PS00191">
    <property type="entry name" value="CYTOCHROME_B5_1"/>
    <property type="match status" value="1"/>
</dbReference>
<comment type="caution">
    <text evidence="6">The sequence shown here is derived from an EMBL/GenBank/DDBJ whole genome shotgun (WGS) entry which is preliminary data.</text>
</comment>
<name>A0A8S1R0F9_9CILI</name>
<keyword evidence="2 4" id="KW-0479">Metal-binding</keyword>
<dbReference type="GO" id="GO:0020037">
    <property type="term" value="F:heme binding"/>
    <property type="evidence" value="ECO:0007669"/>
    <property type="project" value="UniProtKB-UniRule"/>
</dbReference>
<keyword evidence="4" id="KW-0812">Transmembrane</keyword>
<dbReference type="Pfam" id="PF00173">
    <property type="entry name" value="Cyt-b5"/>
    <property type="match status" value="2"/>
</dbReference>
<evidence type="ECO:0000256" key="1">
    <source>
        <dbReference type="ARBA" id="ARBA00022617"/>
    </source>
</evidence>
<dbReference type="InterPro" id="IPR050668">
    <property type="entry name" value="Cytochrome_b5"/>
</dbReference>
<gene>
    <name evidence="6" type="ORF">PSON_ATCC_30995.1.T1310117</name>
</gene>
<reference evidence="6" key="1">
    <citation type="submission" date="2021-01" db="EMBL/GenBank/DDBJ databases">
        <authorList>
            <consortium name="Genoscope - CEA"/>
            <person name="William W."/>
        </authorList>
    </citation>
    <scope>NUCLEOTIDE SEQUENCE</scope>
</reference>
<keyword evidence="3 4" id="KW-0408">Iron</keyword>
<evidence type="ECO:0000256" key="2">
    <source>
        <dbReference type="ARBA" id="ARBA00022723"/>
    </source>
</evidence>
<dbReference type="PANTHER" id="PTHR19359">
    <property type="entry name" value="CYTOCHROME B5"/>
    <property type="match status" value="1"/>
</dbReference>
<evidence type="ECO:0000313" key="6">
    <source>
        <dbReference type="EMBL" id="CAD8121318.1"/>
    </source>
</evidence>
<keyword evidence="1 4" id="KW-0349">Heme</keyword>
<feature type="domain" description="Cytochrome b5 heme-binding" evidence="5">
    <location>
        <begin position="5"/>
        <end position="81"/>
    </location>
</feature>
<sequence length="220" mass="24504">MYGEKRIIEWNELADHCNRTSLWVVIEGQVFDVTTYLAEHPGGDDILLKYGGLDGTEKFKEMNHSNYARSLRNARLVGTLTSDSQPSDYIKIVKSKKQKNNINPNRQITWEELAQHNTKDNLWMVIEGKVYDVTDFQDDHPGGPAILLGKGGDDATAAFHDANHSQSAFKQLEKLQIGVIQGVRPKSSGSGSSTSTIFFILLILAIVAGVFLIKNQNQTK</sequence>
<feature type="domain" description="Cytochrome b5 heme-binding" evidence="5">
    <location>
        <begin position="105"/>
        <end position="181"/>
    </location>
</feature>
<keyword evidence="4" id="KW-1133">Transmembrane helix</keyword>
<dbReference type="AlphaFoldDB" id="A0A8S1R0F9"/>
<dbReference type="Proteomes" id="UP000692954">
    <property type="component" value="Unassembled WGS sequence"/>
</dbReference>
<feature type="transmembrane region" description="Helical" evidence="4">
    <location>
        <begin position="196"/>
        <end position="213"/>
    </location>
</feature>
<dbReference type="PROSITE" id="PS50255">
    <property type="entry name" value="CYTOCHROME_B5_2"/>
    <property type="match status" value="2"/>
</dbReference>
<accession>A0A8S1R0F9</accession>
<organism evidence="6 7">
    <name type="scientific">Paramecium sonneborni</name>
    <dbReference type="NCBI Taxonomy" id="65129"/>
    <lineage>
        <taxon>Eukaryota</taxon>
        <taxon>Sar</taxon>
        <taxon>Alveolata</taxon>
        <taxon>Ciliophora</taxon>
        <taxon>Intramacronucleata</taxon>
        <taxon>Oligohymenophorea</taxon>
        <taxon>Peniculida</taxon>
        <taxon>Parameciidae</taxon>
        <taxon>Paramecium</taxon>
    </lineage>
</organism>
<protein>
    <recommendedName>
        <fullName evidence="5">Cytochrome b5 heme-binding domain-containing protein</fullName>
    </recommendedName>
</protein>
<dbReference type="GO" id="GO:0016020">
    <property type="term" value="C:membrane"/>
    <property type="evidence" value="ECO:0007669"/>
    <property type="project" value="TreeGrafter"/>
</dbReference>
<dbReference type="PANTHER" id="PTHR19359:SF14">
    <property type="entry name" value="CYTOCHROME B5 A"/>
    <property type="match status" value="1"/>
</dbReference>
<evidence type="ECO:0000256" key="4">
    <source>
        <dbReference type="RuleBase" id="RU362121"/>
    </source>
</evidence>
<dbReference type="InterPro" id="IPR018506">
    <property type="entry name" value="Cyt_B5_heme-BS"/>
</dbReference>
<comment type="similarity">
    <text evidence="4">Belongs to the cytochrome b5 family.</text>
</comment>
<evidence type="ECO:0000313" key="7">
    <source>
        <dbReference type="Proteomes" id="UP000692954"/>
    </source>
</evidence>
<proteinExistence type="inferred from homology"/>
<dbReference type="SMART" id="SM01117">
    <property type="entry name" value="Cyt-b5"/>
    <property type="match status" value="2"/>
</dbReference>
<keyword evidence="4" id="KW-0472">Membrane</keyword>
<evidence type="ECO:0000256" key="3">
    <source>
        <dbReference type="ARBA" id="ARBA00023004"/>
    </source>
</evidence>
<dbReference type="GO" id="GO:0046872">
    <property type="term" value="F:metal ion binding"/>
    <property type="evidence" value="ECO:0007669"/>
    <property type="project" value="UniProtKB-UniRule"/>
</dbReference>
<keyword evidence="7" id="KW-1185">Reference proteome</keyword>